<keyword evidence="1" id="KW-0175">Coiled coil</keyword>
<accession>A0A8J4V079</accession>
<dbReference type="AlphaFoldDB" id="A0A8J4V079"/>
<comment type="caution">
    <text evidence="3">The sequence shown here is derived from an EMBL/GenBank/DDBJ whole genome shotgun (WGS) entry which is preliminary data.</text>
</comment>
<dbReference type="EMBL" id="AJWJ01000168">
    <property type="protein sequence ID" value="KAF2074038.1"/>
    <property type="molecule type" value="Genomic_DNA"/>
</dbReference>
<feature type="coiled-coil region" evidence="1">
    <location>
        <begin position="294"/>
        <end position="321"/>
    </location>
</feature>
<evidence type="ECO:0000256" key="1">
    <source>
        <dbReference type="SAM" id="Coils"/>
    </source>
</evidence>
<dbReference type="Proteomes" id="UP000695562">
    <property type="component" value="Unassembled WGS sequence"/>
</dbReference>
<feature type="region of interest" description="Disordered" evidence="2">
    <location>
        <begin position="1"/>
        <end position="47"/>
    </location>
</feature>
<proteinExistence type="predicted"/>
<feature type="compositionally biased region" description="Polar residues" evidence="2">
    <location>
        <begin position="1"/>
        <end position="23"/>
    </location>
</feature>
<gene>
    <name evidence="3" type="ORF">CYY_004652</name>
</gene>
<feature type="compositionally biased region" description="Low complexity" evidence="2">
    <location>
        <begin position="220"/>
        <end position="238"/>
    </location>
</feature>
<feature type="region of interest" description="Disordered" evidence="2">
    <location>
        <begin position="218"/>
        <end position="278"/>
    </location>
</feature>
<dbReference type="OrthoDB" id="21628at2759"/>
<feature type="compositionally biased region" description="Low complexity" evidence="2">
    <location>
        <begin position="252"/>
        <end position="278"/>
    </location>
</feature>
<name>A0A8J4V079_9MYCE</name>
<sequence length="344" mass="38555">MLNAKHQQQQLNNNNITSLISPDSSPLLQSKLNSKSKTNKKIQDEYYVENNRKPISLNLSTGSSSSNEDNDYSSTFHQLHNQISLLSQNQVFSDLKRSITDNNTTQNSLNNLKSGNLTKSTESVPSPNNDNNNNSNNSSSNSSLNNSNTNITNNNSNNNSNSSSPSNKRLNIKKSFKESILDHTSTLNETSFNQPIESRIESSDYLESLITNLRNKDLNKINNSNNNSNDNSNNSNNSNKKKRSFDNIDSATTTPTTPSTSTTTPSNNTIKQQQQLTNDQNDLQGTIQNQKRLINEQKEYIIILQKEIDNLKSDHNSFKKRMASSLNELLLIVDNHKPTTNNNN</sequence>
<evidence type="ECO:0000256" key="2">
    <source>
        <dbReference type="SAM" id="MobiDB-lite"/>
    </source>
</evidence>
<protein>
    <submittedName>
        <fullName evidence="3">Uncharacterized protein</fullName>
    </submittedName>
</protein>
<evidence type="ECO:0000313" key="3">
    <source>
        <dbReference type="EMBL" id="KAF2074038.1"/>
    </source>
</evidence>
<reference evidence="3" key="1">
    <citation type="submission" date="2020-01" db="EMBL/GenBank/DDBJ databases">
        <title>Development of genomics and gene disruption for Polysphondylium violaceum indicates a role for the polyketide synthase stlB in stalk morphogenesis.</title>
        <authorList>
            <person name="Narita B."/>
            <person name="Kawabe Y."/>
            <person name="Kin K."/>
            <person name="Saito T."/>
            <person name="Gibbs R."/>
            <person name="Kuspa A."/>
            <person name="Muzny D."/>
            <person name="Queller D."/>
            <person name="Richards S."/>
            <person name="Strassman J."/>
            <person name="Sucgang R."/>
            <person name="Worley K."/>
            <person name="Schaap P."/>
        </authorList>
    </citation>
    <scope>NUCLEOTIDE SEQUENCE</scope>
    <source>
        <strain evidence="3">QSvi11</strain>
    </source>
</reference>
<feature type="compositionally biased region" description="Low complexity" evidence="2">
    <location>
        <begin position="24"/>
        <end position="36"/>
    </location>
</feature>
<feature type="region of interest" description="Disordered" evidence="2">
    <location>
        <begin position="101"/>
        <end position="169"/>
    </location>
</feature>
<feature type="compositionally biased region" description="Polar residues" evidence="2">
    <location>
        <begin position="101"/>
        <end position="125"/>
    </location>
</feature>
<evidence type="ECO:0000313" key="4">
    <source>
        <dbReference type="Proteomes" id="UP000695562"/>
    </source>
</evidence>
<feature type="compositionally biased region" description="Low complexity" evidence="2">
    <location>
        <begin position="126"/>
        <end position="167"/>
    </location>
</feature>
<keyword evidence="4" id="KW-1185">Reference proteome</keyword>
<organism evidence="3 4">
    <name type="scientific">Polysphondylium violaceum</name>
    <dbReference type="NCBI Taxonomy" id="133409"/>
    <lineage>
        <taxon>Eukaryota</taxon>
        <taxon>Amoebozoa</taxon>
        <taxon>Evosea</taxon>
        <taxon>Eumycetozoa</taxon>
        <taxon>Dictyostelia</taxon>
        <taxon>Dictyosteliales</taxon>
        <taxon>Dictyosteliaceae</taxon>
        <taxon>Polysphondylium</taxon>
    </lineage>
</organism>